<sequence length="151" mass="16857">MDCACLFPEVTRVSRNHASVSASYMEISKHSLKSLSQALKGVCDIPTSQLPQPIIKGDKPSVTILEDEYKAGLDECKNNLYGRVIWPKVKNWGVQSLGKGYYEFTFSSIEDMQIVRASGSISSNLGSLKLFDWTRDFNPASQNNTFAQVWV</sequence>
<evidence type="ECO:0000313" key="2">
    <source>
        <dbReference type="Proteomes" id="UP001157006"/>
    </source>
</evidence>
<dbReference type="EMBL" id="OX451737">
    <property type="protein sequence ID" value="CAI8596843.1"/>
    <property type="molecule type" value="Genomic_DNA"/>
</dbReference>
<name>A0AAV0ZH46_VICFA</name>
<evidence type="ECO:0000313" key="1">
    <source>
        <dbReference type="EMBL" id="CAI8596843.1"/>
    </source>
</evidence>
<dbReference type="PANTHER" id="PTHR31286:SF176">
    <property type="entry name" value="DUF4283 DOMAIN PROTEIN"/>
    <property type="match status" value="1"/>
</dbReference>
<organism evidence="1 2">
    <name type="scientific">Vicia faba</name>
    <name type="common">Broad bean</name>
    <name type="synonym">Faba vulgaris</name>
    <dbReference type="NCBI Taxonomy" id="3906"/>
    <lineage>
        <taxon>Eukaryota</taxon>
        <taxon>Viridiplantae</taxon>
        <taxon>Streptophyta</taxon>
        <taxon>Embryophyta</taxon>
        <taxon>Tracheophyta</taxon>
        <taxon>Spermatophyta</taxon>
        <taxon>Magnoliopsida</taxon>
        <taxon>eudicotyledons</taxon>
        <taxon>Gunneridae</taxon>
        <taxon>Pentapetalae</taxon>
        <taxon>rosids</taxon>
        <taxon>fabids</taxon>
        <taxon>Fabales</taxon>
        <taxon>Fabaceae</taxon>
        <taxon>Papilionoideae</taxon>
        <taxon>50 kb inversion clade</taxon>
        <taxon>NPAAA clade</taxon>
        <taxon>Hologalegina</taxon>
        <taxon>IRL clade</taxon>
        <taxon>Fabeae</taxon>
        <taxon>Vicia</taxon>
    </lineage>
</organism>
<reference evidence="1 2" key="1">
    <citation type="submission" date="2023-01" db="EMBL/GenBank/DDBJ databases">
        <authorList>
            <person name="Kreplak J."/>
        </authorList>
    </citation>
    <scope>NUCLEOTIDE SEQUENCE [LARGE SCALE GENOMIC DNA]</scope>
</reference>
<evidence type="ECO:0008006" key="3">
    <source>
        <dbReference type="Google" id="ProtNLM"/>
    </source>
</evidence>
<gene>
    <name evidence="1" type="ORF">VFH_II053760</name>
</gene>
<accession>A0AAV0ZH46</accession>
<keyword evidence="2" id="KW-1185">Reference proteome</keyword>
<protein>
    <recommendedName>
        <fullName evidence="3">DUF4283 domain-containing protein</fullName>
    </recommendedName>
</protein>
<dbReference type="AlphaFoldDB" id="A0AAV0ZH46"/>
<dbReference type="Proteomes" id="UP001157006">
    <property type="component" value="Chromosome 2"/>
</dbReference>
<dbReference type="PANTHER" id="PTHR31286">
    <property type="entry name" value="GLYCINE-RICH CELL WALL STRUCTURAL PROTEIN 1.8-LIKE"/>
    <property type="match status" value="1"/>
</dbReference>
<dbReference type="InterPro" id="IPR040256">
    <property type="entry name" value="At4g02000-like"/>
</dbReference>
<proteinExistence type="predicted"/>